<evidence type="ECO:0008006" key="3">
    <source>
        <dbReference type="Google" id="ProtNLM"/>
    </source>
</evidence>
<comment type="caution">
    <text evidence="1">The sequence shown here is derived from an EMBL/GenBank/DDBJ whole genome shotgun (WGS) entry which is preliminary data.</text>
</comment>
<dbReference type="InterPro" id="IPR002110">
    <property type="entry name" value="Ankyrin_rpt"/>
</dbReference>
<dbReference type="SMART" id="SM00248">
    <property type="entry name" value="ANK"/>
    <property type="match status" value="5"/>
</dbReference>
<dbReference type="Proteomes" id="UP000001396">
    <property type="component" value="Unassembled WGS sequence"/>
</dbReference>
<evidence type="ECO:0000313" key="1">
    <source>
        <dbReference type="EMBL" id="EFA79829.1"/>
    </source>
</evidence>
<protein>
    <recommendedName>
        <fullName evidence="3">Ankyrin repeat-containing protein</fullName>
    </recommendedName>
</protein>
<dbReference type="RefSeq" id="XP_020431950.1">
    <property type="nucleotide sequence ID" value="XM_020577502.1"/>
</dbReference>
<dbReference type="EMBL" id="ADBJ01000031">
    <property type="protein sequence ID" value="EFA79829.1"/>
    <property type="molecule type" value="Genomic_DNA"/>
</dbReference>
<dbReference type="PANTHER" id="PTHR46586:SF3">
    <property type="entry name" value="ANKYRIN REPEAT-CONTAINING PROTEIN"/>
    <property type="match status" value="1"/>
</dbReference>
<dbReference type="SUPFAM" id="SSF48403">
    <property type="entry name" value="Ankyrin repeat"/>
    <property type="match status" value="1"/>
</dbReference>
<gene>
    <name evidence="1" type="ORF">PPL_06648</name>
</gene>
<dbReference type="AlphaFoldDB" id="D3BFB5"/>
<name>D3BFB5_HETP5</name>
<organism evidence="1 2">
    <name type="scientific">Heterostelium pallidum (strain ATCC 26659 / Pp 5 / PN500)</name>
    <name type="common">Cellular slime mold</name>
    <name type="synonym">Polysphondylium pallidum</name>
    <dbReference type="NCBI Taxonomy" id="670386"/>
    <lineage>
        <taxon>Eukaryota</taxon>
        <taxon>Amoebozoa</taxon>
        <taxon>Evosea</taxon>
        <taxon>Eumycetozoa</taxon>
        <taxon>Dictyostelia</taxon>
        <taxon>Acytosteliales</taxon>
        <taxon>Acytosteliaceae</taxon>
        <taxon>Heterostelium</taxon>
    </lineage>
</organism>
<dbReference type="InterPro" id="IPR052050">
    <property type="entry name" value="SecEffector_AnkRepeat"/>
</dbReference>
<accession>D3BFB5</accession>
<sequence length="540" mass="62249">MQINSSLDCNNNNDDDRSKLFKRLIHSQLIRNQIFNLIKIINRQEGAYYYDELKLDFRSILEKAVQYGHLPIVEFIHNNVKDASVFDRILDKSVGTSQLSMRDIAALMRNSDNRKPKPHLMDLAAQHGQLEILKFLHINRTEGCSTDAFGLAASNGHLECVKFLYHHRKESTTATRAIDGAVSNGHLNLVVFLQNNMPEDISKNSLEVSLAGNHIEVIKYLLTNQTERLPSNYINLVACFGHLEMLKSLLTERPDQVDMNVIIDEVAYHGHLSVIRYLLENTAAQCTHNTMTIAAEKGHLEIIKYLHFNRREACPQEALYLAVANKHFEVVKFIVEVIQIDIAPSSISLSELHRFEIFRYLYDRMPENTNVDPSTTRIDMFFSEEHDPSDFDWLKEKGFQFSNMLYFFADSAKSKVTFKWLHENTTHPIVSMHTQSAIISGHHSIVEYLNEVGAPFPQYPMDIAHDLQMLTYLHRNRTESCTIQAMDNAINVGDIQMIKYLKQNNFEIQQNNQPKLFGMQQNSLFVEYNSRLELIKSNNL</sequence>
<dbReference type="InParanoid" id="D3BFB5"/>
<dbReference type="Pfam" id="PF12796">
    <property type="entry name" value="Ank_2"/>
    <property type="match status" value="2"/>
</dbReference>
<proteinExistence type="predicted"/>
<dbReference type="GeneID" id="31362130"/>
<reference evidence="1 2" key="1">
    <citation type="journal article" date="2011" name="Genome Res.">
        <title>Phylogeny-wide analysis of social amoeba genomes highlights ancient origins for complex intercellular communication.</title>
        <authorList>
            <person name="Heidel A.J."/>
            <person name="Lawal H.M."/>
            <person name="Felder M."/>
            <person name="Schilde C."/>
            <person name="Helps N.R."/>
            <person name="Tunggal B."/>
            <person name="Rivero F."/>
            <person name="John U."/>
            <person name="Schleicher M."/>
            <person name="Eichinger L."/>
            <person name="Platzer M."/>
            <person name="Noegel A.A."/>
            <person name="Schaap P."/>
            <person name="Gloeckner G."/>
        </authorList>
    </citation>
    <scope>NUCLEOTIDE SEQUENCE [LARGE SCALE GENOMIC DNA]</scope>
    <source>
        <strain evidence="2">ATCC 26659 / Pp 5 / PN500</strain>
    </source>
</reference>
<keyword evidence="2" id="KW-1185">Reference proteome</keyword>
<dbReference type="InterPro" id="IPR036770">
    <property type="entry name" value="Ankyrin_rpt-contain_sf"/>
</dbReference>
<dbReference type="PANTHER" id="PTHR46586">
    <property type="entry name" value="ANKYRIN REPEAT-CONTAINING PROTEIN"/>
    <property type="match status" value="1"/>
</dbReference>
<dbReference type="Gene3D" id="1.25.40.20">
    <property type="entry name" value="Ankyrin repeat-containing domain"/>
    <property type="match status" value="1"/>
</dbReference>
<evidence type="ECO:0000313" key="2">
    <source>
        <dbReference type="Proteomes" id="UP000001396"/>
    </source>
</evidence>